<feature type="compositionally biased region" description="Basic and acidic residues" evidence="1">
    <location>
        <begin position="645"/>
        <end position="658"/>
    </location>
</feature>
<keyword evidence="2" id="KW-1133">Transmembrane helix</keyword>
<accession>A0A8T8X854</accession>
<feature type="compositionally biased region" description="Low complexity" evidence="1">
    <location>
        <begin position="614"/>
        <end position="624"/>
    </location>
</feature>
<proteinExistence type="predicted"/>
<protein>
    <recommendedName>
        <fullName evidence="5">NTP binding protein</fullName>
    </recommendedName>
</protein>
<feature type="compositionally biased region" description="Basic and acidic residues" evidence="1">
    <location>
        <begin position="332"/>
        <end position="346"/>
    </location>
</feature>
<organism evidence="3 4">
    <name type="scientific">Aspergillus japonicus CBS 114.51</name>
    <dbReference type="NCBI Taxonomy" id="1448312"/>
    <lineage>
        <taxon>Eukaryota</taxon>
        <taxon>Fungi</taxon>
        <taxon>Dikarya</taxon>
        <taxon>Ascomycota</taxon>
        <taxon>Pezizomycotina</taxon>
        <taxon>Eurotiomycetes</taxon>
        <taxon>Eurotiomycetidae</taxon>
        <taxon>Eurotiales</taxon>
        <taxon>Aspergillaceae</taxon>
        <taxon>Aspergillus</taxon>
        <taxon>Aspergillus subgen. Circumdati</taxon>
    </lineage>
</organism>
<feature type="compositionally biased region" description="Low complexity" evidence="1">
    <location>
        <begin position="239"/>
        <end position="249"/>
    </location>
</feature>
<feature type="transmembrane region" description="Helical" evidence="2">
    <location>
        <begin position="944"/>
        <end position="963"/>
    </location>
</feature>
<feature type="region of interest" description="Disordered" evidence="1">
    <location>
        <begin position="184"/>
        <end position="274"/>
    </location>
</feature>
<reference evidence="3 4" key="1">
    <citation type="submission" date="2018-02" db="EMBL/GenBank/DDBJ databases">
        <title>The genomes of Aspergillus section Nigri reveals drivers in fungal speciation.</title>
        <authorList>
            <consortium name="DOE Joint Genome Institute"/>
            <person name="Vesth T.C."/>
            <person name="Nybo J."/>
            <person name="Theobald S."/>
            <person name="Brandl J."/>
            <person name="Frisvad J.C."/>
            <person name="Nielsen K.F."/>
            <person name="Lyhne E.K."/>
            <person name="Kogle M.E."/>
            <person name="Kuo A."/>
            <person name="Riley R."/>
            <person name="Clum A."/>
            <person name="Nolan M."/>
            <person name="Lipzen A."/>
            <person name="Salamov A."/>
            <person name="Henrissat B."/>
            <person name="Wiebenga A."/>
            <person name="De vries R.P."/>
            <person name="Grigoriev I.V."/>
            <person name="Mortensen U.H."/>
            <person name="Andersen M.R."/>
            <person name="Baker S.E."/>
        </authorList>
    </citation>
    <scope>NUCLEOTIDE SEQUENCE [LARGE SCALE GENOMIC DNA]</scope>
    <source>
        <strain evidence="3 4">CBS 114.51</strain>
    </source>
</reference>
<feature type="region of interest" description="Disordered" evidence="1">
    <location>
        <begin position="316"/>
        <end position="383"/>
    </location>
</feature>
<feature type="compositionally biased region" description="Pro residues" evidence="1">
    <location>
        <begin position="683"/>
        <end position="693"/>
    </location>
</feature>
<feature type="transmembrane region" description="Helical" evidence="2">
    <location>
        <begin position="872"/>
        <end position="896"/>
    </location>
</feature>
<feature type="compositionally biased region" description="Low complexity" evidence="1">
    <location>
        <begin position="473"/>
        <end position="484"/>
    </location>
</feature>
<feature type="region of interest" description="Disordered" evidence="1">
    <location>
        <begin position="567"/>
        <end position="701"/>
    </location>
</feature>
<sequence length="964" mass="106612">MEHSLHLPNSDNMLHLRNPRGKRTRPHDAANPPAQAIGLSGRRIEQSTPSKTEDPKTMTDNATRRIKPTKLPLPKSPVDKTKEPAGTRLAVTETKEQESDRTIRPKRSLGALSLAAPKQPEKGGDQYWRKVRDRFEREIPAPLRSKEKHKEYYQEAYRKIVSLATSPRQEIANYKLRLTGGIPRDDKLHTRPVGLRKDVPNLHLDNRPHPGTSFWKSETTQAVGQRKRPNTGERGPSLPTTETTQPTTSEKTDVTTDSSDQSYPISPISAPASSVTDWEDRFVVNMPSAREPNPLHLNAQQISKFQQSIERVHKEGGTMLDPETLPSPRTTTPEDKTIPNDQREKTLIGLDGQEPSPDPPSYEKNDDECAGEPPRYYSPDEIGKPRFSTIWEESPGQSANTPFAANADGSFLGCKEINGPNDKNPDEILLFSTTDERPRVIDIPGPKSKIPREGRRATTHALTPAAQEKALPQQDQNSTSQNSNPAQCSKQLPKTMCKDTNCRLPQKSENLSKGNISKPPLKENRVPQGNTTTKSHEQKPPRKSDDVFIITPTITRTMVTMTDLRAHAQKTPSTQEPTSRAAGEIITGTRTKSQAGSSAAGLRRVTQNSWERQNPTCTPSSKPTSPNPVSPKTTSPTQIPTIKSRGTEPERRTSDKPRPIRGFIRTSGASKATIEGPSSLPRSNPPQNHPPCLAPGSGNTPPMVSRSVFEPAPELKKSLVQDNVVQVASSSAVPDVSPYIGTTSSGPEISPQNSISRDGSEERLSPRELLSFEVAELDGQQVYETPREEGVFHFNVTDFNADILGDPAKQSEGGTKRPESTEDPTDDDDQPIWTLIKDVLIDSAVQLQQLYSQVMVNRDNKAMLVRIAFNSILMMIEHCLLVLKNFLAFLSLYNSTGAWPKPSRKDLVRSLTDHCQAALYIVTLGFCMMIIGRAAGYVVLVSTWVIWFAKPFAWFFGALGRALC</sequence>
<keyword evidence="2" id="KW-0472">Membrane</keyword>
<dbReference type="AlphaFoldDB" id="A0A8T8X854"/>
<feature type="compositionally biased region" description="Basic and acidic residues" evidence="1">
    <location>
        <begin position="534"/>
        <end position="546"/>
    </location>
</feature>
<evidence type="ECO:0000256" key="1">
    <source>
        <dbReference type="SAM" id="MobiDB-lite"/>
    </source>
</evidence>
<feature type="compositionally biased region" description="Acidic residues" evidence="1">
    <location>
        <begin position="821"/>
        <end position="830"/>
    </location>
</feature>
<name>A0A8T8X854_ASPJA</name>
<evidence type="ECO:0000256" key="2">
    <source>
        <dbReference type="SAM" id="Phobius"/>
    </source>
</evidence>
<evidence type="ECO:0000313" key="4">
    <source>
        <dbReference type="Proteomes" id="UP000249497"/>
    </source>
</evidence>
<feature type="region of interest" description="Disordered" evidence="1">
    <location>
        <begin position="435"/>
        <end position="551"/>
    </location>
</feature>
<feature type="compositionally biased region" description="Polar residues" evidence="1">
    <location>
        <begin position="214"/>
        <end position="223"/>
    </location>
</feature>
<feature type="compositionally biased region" description="Polar residues" evidence="1">
    <location>
        <begin position="588"/>
        <end position="597"/>
    </location>
</feature>
<feature type="region of interest" description="Disordered" evidence="1">
    <location>
        <begin position="1"/>
        <end position="112"/>
    </location>
</feature>
<dbReference type="RefSeq" id="XP_025530079.1">
    <property type="nucleotide sequence ID" value="XM_025674318.1"/>
</dbReference>
<feature type="compositionally biased region" description="Basic and acidic residues" evidence="1">
    <location>
        <begin position="93"/>
        <end position="103"/>
    </location>
</feature>
<keyword evidence="2" id="KW-0812">Transmembrane</keyword>
<evidence type="ECO:0008006" key="5">
    <source>
        <dbReference type="Google" id="ProtNLM"/>
    </source>
</evidence>
<feature type="transmembrane region" description="Helical" evidence="2">
    <location>
        <begin position="917"/>
        <end position="938"/>
    </location>
</feature>
<dbReference type="GeneID" id="37178010"/>
<feature type="compositionally biased region" description="Low complexity" evidence="1">
    <location>
        <begin position="264"/>
        <end position="274"/>
    </location>
</feature>
<feature type="compositionally biased region" description="Basic and acidic residues" evidence="1">
    <location>
        <begin position="184"/>
        <end position="208"/>
    </location>
</feature>
<dbReference type="OrthoDB" id="5415055at2759"/>
<evidence type="ECO:0000313" key="3">
    <source>
        <dbReference type="EMBL" id="RAH84185.1"/>
    </source>
</evidence>
<dbReference type="Proteomes" id="UP000249497">
    <property type="component" value="Unassembled WGS sequence"/>
</dbReference>
<feature type="region of interest" description="Disordered" evidence="1">
    <location>
        <begin position="805"/>
        <end position="830"/>
    </location>
</feature>
<feature type="region of interest" description="Disordered" evidence="1">
    <location>
        <begin position="738"/>
        <end position="763"/>
    </location>
</feature>
<gene>
    <name evidence="3" type="ORF">BO86DRAFT_408077</name>
</gene>
<feature type="compositionally biased region" description="Polar residues" evidence="1">
    <location>
        <begin position="740"/>
        <end position="757"/>
    </location>
</feature>
<keyword evidence="4" id="KW-1185">Reference proteome</keyword>
<dbReference type="EMBL" id="KZ824779">
    <property type="protein sequence ID" value="RAH84185.1"/>
    <property type="molecule type" value="Genomic_DNA"/>
</dbReference>